<organism evidence="2 3">
    <name type="scientific">Paragonimus skrjabini miyazakii</name>
    <dbReference type="NCBI Taxonomy" id="59628"/>
    <lineage>
        <taxon>Eukaryota</taxon>
        <taxon>Metazoa</taxon>
        <taxon>Spiralia</taxon>
        <taxon>Lophotrochozoa</taxon>
        <taxon>Platyhelminthes</taxon>
        <taxon>Trematoda</taxon>
        <taxon>Digenea</taxon>
        <taxon>Plagiorchiida</taxon>
        <taxon>Troglotremata</taxon>
        <taxon>Troglotrematidae</taxon>
        <taxon>Paragonimus</taxon>
    </lineage>
</organism>
<sequence length="202" mass="22050">MELGQYPVVAVPDSGKIIDRAATTSSLKNPSPIAKHPMTTYASCGIVHVLRCTECGFESIVRDRFDTHSPCAGNIESYLLYTCSRCGGSSTSQTLMNEHAEFCHPDLSFLIEESVQKFRARGTDIDRTCSSSPNKSHKTLQTTPSTSTATHSFHPSSSADPRQSQGHGGSRLTERTMGRSNEALANDSYLNSFLEMINYFGS</sequence>
<evidence type="ECO:0000313" key="2">
    <source>
        <dbReference type="EMBL" id="KAF7260154.1"/>
    </source>
</evidence>
<name>A0A8S9Z012_9TREM</name>
<accession>A0A8S9Z012</accession>
<dbReference type="EMBL" id="JTDE01000870">
    <property type="protein sequence ID" value="KAF7260154.1"/>
    <property type="molecule type" value="Genomic_DNA"/>
</dbReference>
<comment type="caution">
    <text evidence="2">The sequence shown here is derived from an EMBL/GenBank/DDBJ whole genome shotgun (WGS) entry which is preliminary data.</text>
</comment>
<evidence type="ECO:0000313" key="3">
    <source>
        <dbReference type="Proteomes" id="UP000822476"/>
    </source>
</evidence>
<keyword evidence="3" id="KW-1185">Reference proteome</keyword>
<protein>
    <submittedName>
        <fullName evidence="2">Uncharacterized protein</fullName>
    </submittedName>
</protein>
<dbReference type="Proteomes" id="UP000822476">
    <property type="component" value="Unassembled WGS sequence"/>
</dbReference>
<evidence type="ECO:0000256" key="1">
    <source>
        <dbReference type="SAM" id="MobiDB-lite"/>
    </source>
</evidence>
<feature type="region of interest" description="Disordered" evidence="1">
    <location>
        <begin position="125"/>
        <end position="176"/>
    </location>
</feature>
<dbReference type="AlphaFoldDB" id="A0A8S9Z012"/>
<gene>
    <name evidence="2" type="ORF">EG68_03865</name>
</gene>
<proteinExistence type="predicted"/>
<feature type="compositionally biased region" description="Low complexity" evidence="1">
    <location>
        <begin position="142"/>
        <end position="159"/>
    </location>
</feature>
<reference evidence="2" key="1">
    <citation type="submission" date="2019-07" db="EMBL/GenBank/DDBJ databases">
        <title>Annotation for the trematode Paragonimus miyazaki's.</title>
        <authorList>
            <person name="Choi Y.-J."/>
        </authorList>
    </citation>
    <scope>NUCLEOTIDE SEQUENCE</scope>
    <source>
        <strain evidence="2">Japan</strain>
    </source>
</reference>